<dbReference type="InterPro" id="IPR005935">
    <property type="entry name" value="Mev_decarb"/>
</dbReference>
<keyword evidence="7 10" id="KW-0456">Lyase</keyword>
<dbReference type="Pfam" id="PF22700">
    <property type="entry name" value="MVD-like_N"/>
    <property type="match status" value="1"/>
</dbReference>
<dbReference type="Proteomes" id="UP001597391">
    <property type="component" value="Unassembled WGS sequence"/>
</dbReference>
<feature type="domain" description="Mvd1 C-terminal" evidence="8">
    <location>
        <begin position="177"/>
        <end position="301"/>
    </location>
</feature>
<dbReference type="PIRSF" id="PIRSF015950">
    <property type="entry name" value="Mev_P_decrbx"/>
    <property type="match status" value="1"/>
</dbReference>
<dbReference type="PANTHER" id="PTHR10977:SF3">
    <property type="entry name" value="DIPHOSPHOMEVALONATE DECARBOXYLASE"/>
    <property type="match status" value="1"/>
</dbReference>
<evidence type="ECO:0000256" key="1">
    <source>
        <dbReference type="ARBA" id="ARBA00008831"/>
    </source>
</evidence>
<gene>
    <name evidence="10" type="primary">mvaD</name>
    <name evidence="10" type="ORF">ACFSYH_10515</name>
</gene>
<dbReference type="Gene3D" id="3.30.230.10">
    <property type="match status" value="1"/>
</dbReference>
<keyword evidence="5" id="KW-0067">ATP-binding</keyword>
<evidence type="ECO:0000256" key="2">
    <source>
        <dbReference type="ARBA" id="ARBA00012296"/>
    </source>
</evidence>
<keyword evidence="3" id="KW-0444">Lipid biosynthesis</keyword>
<evidence type="ECO:0000256" key="5">
    <source>
        <dbReference type="ARBA" id="ARBA00022840"/>
    </source>
</evidence>
<organism evidence="10 11">
    <name type="scientific">Populibacterium corticicola</name>
    <dbReference type="NCBI Taxonomy" id="1812826"/>
    <lineage>
        <taxon>Bacteria</taxon>
        <taxon>Bacillati</taxon>
        <taxon>Actinomycetota</taxon>
        <taxon>Actinomycetes</taxon>
        <taxon>Micrococcales</taxon>
        <taxon>Jonesiaceae</taxon>
        <taxon>Populibacterium</taxon>
    </lineage>
</organism>
<dbReference type="Pfam" id="PF18376">
    <property type="entry name" value="MDD_C"/>
    <property type="match status" value="1"/>
</dbReference>
<comment type="caution">
    <text evidence="10">The sequence shown here is derived from an EMBL/GenBank/DDBJ whole genome shotgun (WGS) entry which is preliminary data.</text>
</comment>
<dbReference type="InterPro" id="IPR020568">
    <property type="entry name" value="Ribosomal_Su5_D2-typ_SF"/>
</dbReference>
<evidence type="ECO:0000313" key="10">
    <source>
        <dbReference type="EMBL" id="MFD2841000.1"/>
    </source>
</evidence>
<dbReference type="SUPFAM" id="SSF54211">
    <property type="entry name" value="Ribosomal protein S5 domain 2-like"/>
    <property type="match status" value="1"/>
</dbReference>
<dbReference type="InterPro" id="IPR014721">
    <property type="entry name" value="Ribsml_uS5_D2-typ_fold_subgr"/>
</dbReference>
<dbReference type="InterPro" id="IPR036554">
    <property type="entry name" value="GHMP_kinase_C_sf"/>
</dbReference>
<name>A0ABW5XIB8_9MICO</name>
<comment type="similarity">
    <text evidence="1">Belongs to the diphosphomevalonate decarboxylase family.</text>
</comment>
<dbReference type="Gene3D" id="3.30.70.890">
    <property type="entry name" value="GHMP kinase, C-terminal domain"/>
    <property type="match status" value="1"/>
</dbReference>
<sequence length="328" mass="34617">MTIATAHARPNIALIKYWGKRDEVLMLPQTGSLSMTLDILPTTTTVELTPAHEVDTFILGGTTASQVETERVTRFLDLVRELAGSTTRATVRSRNEAPTAAGMASSAAGFAALAAAASAAYGLELDSRALSRLARRGSGSAARSVIDGFAVWHAGVDDETSFAEAVEAPPMRLVSVAVNAPRKKVSSRDAMRHTALTSPFHSAWVDSTARDLEEMQAACRAQDFTRIGELTESNALRMHAVTQSAQPAIRYLLPESIAVFNAVQELRDGGLEAYATADAGPHVFVLSQPEDASAVSDALASLGEVRIAGPGLGVRIEGQGTSTQESGR</sequence>
<dbReference type="SUPFAM" id="SSF55060">
    <property type="entry name" value="GHMP Kinase, C-terminal domain"/>
    <property type="match status" value="1"/>
</dbReference>
<dbReference type="InterPro" id="IPR041431">
    <property type="entry name" value="Mvd1_C"/>
</dbReference>
<evidence type="ECO:0000256" key="7">
    <source>
        <dbReference type="ARBA" id="ARBA00023239"/>
    </source>
</evidence>
<keyword evidence="11" id="KW-1185">Reference proteome</keyword>
<accession>A0ABW5XIB8</accession>
<dbReference type="GO" id="GO:0004163">
    <property type="term" value="F:diphosphomevalonate decarboxylase activity"/>
    <property type="evidence" value="ECO:0007669"/>
    <property type="project" value="UniProtKB-EC"/>
</dbReference>
<proteinExistence type="inferred from homology"/>
<feature type="domain" description="Diphosphomevalonate decarboxylase-like N-terminal" evidence="9">
    <location>
        <begin position="8"/>
        <end position="163"/>
    </location>
</feature>
<reference evidence="11" key="1">
    <citation type="journal article" date="2019" name="Int. J. Syst. Evol. Microbiol.">
        <title>The Global Catalogue of Microorganisms (GCM) 10K type strain sequencing project: providing services to taxonomists for standard genome sequencing and annotation.</title>
        <authorList>
            <consortium name="The Broad Institute Genomics Platform"/>
            <consortium name="The Broad Institute Genome Sequencing Center for Infectious Disease"/>
            <person name="Wu L."/>
            <person name="Ma J."/>
        </authorList>
    </citation>
    <scope>NUCLEOTIDE SEQUENCE [LARGE SCALE GENOMIC DNA]</scope>
    <source>
        <strain evidence="11">KCTC 33576</strain>
    </source>
</reference>
<evidence type="ECO:0000313" key="11">
    <source>
        <dbReference type="Proteomes" id="UP001597391"/>
    </source>
</evidence>
<dbReference type="PANTHER" id="PTHR10977">
    <property type="entry name" value="DIPHOSPHOMEVALONATE DECARBOXYLASE"/>
    <property type="match status" value="1"/>
</dbReference>
<keyword evidence="4" id="KW-0547">Nucleotide-binding</keyword>
<evidence type="ECO:0000259" key="8">
    <source>
        <dbReference type="Pfam" id="PF18376"/>
    </source>
</evidence>
<keyword evidence="6" id="KW-0443">Lipid metabolism</keyword>
<evidence type="ECO:0000259" key="9">
    <source>
        <dbReference type="Pfam" id="PF22700"/>
    </source>
</evidence>
<dbReference type="EMBL" id="JBHUOP010000004">
    <property type="protein sequence ID" value="MFD2841000.1"/>
    <property type="molecule type" value="Genomic_DNA"/>
</dbReference>
<protein>
    <recommendedName>
        <fullName evidence="2">diphosphomevalonate decarboxylase</fullName>
        <ecNumber evidence="2">4.1.1.33</ecNumber>
    </recommendedName>
</protein>
<dbReference type="InterPro" id="IPR029765">
    <property type="entry name" value="Mev_diP_decarb"/>
</dbReference>
<evidence type="ECO:0000256" key="3">
    <source>
        <dbReference type="ARBA" id="ARBA00022516"/>
    </source>
</evidence>
<dbReference type="EC" id="4.1.1.33" evidence="2"/>
<evidence type="ECO:0000256" key="4">
    <source>
        <dbReference type="ARBA" id="ARBA00022741"/>
    </source>
</evidence>
<dbReference type="NCBIfam" id="TIGR01240">
    <property type="entry name" value="mevDPdecarb"/>
    <property type="match status" value="1"/>
</dbReference>
<dbReference type="RefSeq" id="WP_377466926.1">
    <property type="nucleotide sequence ID" value="NZ_JBHUOP010000004.1"/>
</dbReference>
<dbReference type="InterPro" id="IPR053859">
    <property type="entry name" value="MVD-like_N"/>
</dbReference>
<evidence type="ECO:0000256" key="6">
    <source>
        <dbReference type="ARBA" id="ARBA00023098"/>
    </source>
</evidence>